<evidence type="ECO:0000256" key="2">
    <source>
        <dbReference type="ARBA" id="ARBA00023242"/>
    </source>
</evidence>
<dbReference type="Pfam" id="PF00249">
    <property type="entry name" value="Myb_DNA-binding"/>
    <property type="match status" value="1"/>
</dbReference>
<dbReference type="Gene3D" id="1.10.10.60">
    <property type="entry name" value="Homeodomain-like"/>
    <property type="match status" value="1"/>
</dbReference>
<feature type="domain" description="HTH myb-type" evidence="5">
    <location>
        <begin position="361"/>
        <end position="419"/>
    </location>
</feature>
<sequence length="419" mass="47540">MSEDLNVSSGSSVGRSRLEILLVVLVGWKIEFWYQTVNSIFRHSSFTSHYNLQIFPIAMDPDIAHWILEYVLWSSLTNSDAKKISDVLPISGMDSRLRKTMLLRVDGIAITETMKQAYCAVAVECTIRYLDASPDDNNNNQGFYSEAVERIRRSRIRQMEVATASGEGSDLWTAELREWRDEIEAAAWDSKVYKKLVHINSRQIALRKVRGYLAETWKFMGPSFLELAATLFEVKGSSSLSKVEGELDAIDSPGAPKSVICQNSKLLLRNKHSTSSSQQGGVKFFCDEKVGPIQALVNDPLPDVLLKSDILRSELAEKSISHEPPLENLKRNVDVPEPNNNTAHTYEQGDSKINSLDGTLKKRRKGKRWSSLEEQKLHDGVNKFGKGNWKEILNFNDEIFKEAGRTEVDLKEMWRNKNR</sequence>
<comment type="caution">
    <text evidence="6">The sequence shown here is derived from an EMBL/GenBank/DDBJ whole genome shotgun (WGS) entry which is preliminary data.</text>
</comment>
<dbReference type="PANTHER" id="PTHR46993:SF6">
    <property type="entry name" value="MYB TRANSCRIPTION FACTOR"/>
    <property type="match status" value="1"/>
</dbReference>
<name>A0A834WF49_9FABA</name>
<dbReference type="SUPFAM" id="SSF46689">
    <property type="entry name" value="Homeodomain-like"/>
    <property type="match status" value="1"/>
</dbReference>
<dbReference type="PANTHER" id="PTHR46993">
    <property type="entry name" value="MYB TRANSCRIPTION FACTOR"/>
    <property type="match status" value="1"/>
</dbReference>
<keyword evidence="2" id="KW-0539">Nucleus</keyword>
<organism evidence="6 7">
    <name type="scientific">Senna tora</name>
    <dbReference type="NCBI Taxonomy" id="362788"/>
    <lineage>
        <taxon>Eukaryota</taxon>
        <taxon>Viridiplantae</taxon>
        <taxon>Streptophyta</taxon>
        <taxon>Embryophyta</taxon>
        <taxon>Tracheophyta</taxon>
        <taxon>Spermatophyta</taxon>
        <taxon>Magnoliopsida</taxon>
        <taxon>eudicotyledons</taxon>
        <taxon>Gunneridae</taxon>
        <taxon>Pentapetalae</taxon>
        <taxon>rosids</taxon>
        <taxon>fabids</taxon>
        <taxon>Fabales</taxon>
        <taxon>Fabaceae</taxon>
        <taxon>Caesalpinioideae</taxon>
        <taxon>Cassia clade</taxon>
        <taxon>Senna</taxon>
    </lineage>
</organism>
<accession>A0A834WF49</accession>
<dbReference type="PROSITE" id="PS51294">
    <property type="entry name" value="HTH_MYB"/>
    <property type="match status" value="1"/>
</dbReference>
<proteinExistence type="predicted"/>
<dbReference type="Proteomes" id="UP000634136">
    <property type="component" value="Unassembled WGS sequence"/>
</dbReference>
<evidence type="ECO:0000313" key="7">
    <source>
        <dbReference type="Proteomes" id="UP000634136"/>
    </source>
</evidence>
<evidence type="ECO:0000259" key="4">
    <source>
        <dbReference type="PROSITE" id="PS50090"/>
    </source>
</evidence>
<dbReference type="PROSITE" id="PS50090">
    <property type="entry name" value="MYB_LIKE"/>
    <property type="match status" value="1"/>
</dbReference>
<dbReference type="EMBL" id="JAAIUW010000009">
    <property type="protein sequence ID" value="KAF7814849.1"/>
    <property type="molecule type" value="Genomic_DNA"/>
</dbReference>
<evidence type="ECO:0000256" key="3">
    <source>
        <dbReference type="SAM" id="MobiDB-lite"/>
    </source>
</evidence>
<evidence type="ECO:0000256" key="1">
    <source>
        <dbReference type="ARBA" id="ARBA00004123"/>
    </source>
</evidence>
<dbReference type="InterPro" id="IPR001005">
    <property type="entry name" value="SANT/Myb"/>
</dbReference>
<feature type="compositionally biased region" description="Basic and acidic residues" evidence="3">
    <location>
        <begin position="322"/>
        <end position="334"/>
    </location>
</feature>
<dbReference type="InterPro" id="IPR017930">
    <property type="entry name" value="Myb_dom"/>
</dbReference>
<dbReference type="CDD" id="cd11660">
    <property type="entry name" value="SANT_TRF"/>
    <property type="match status" value="1"/>
</dbReference>
<dbReference type="GO" id="GO:0005634">
    <property type="term" value="C:nucleus"/>
    <property type="evidence" value="ECO:0007669"/>
    <property type="project" value="UniProtKB-SubCell"/>
</dbReference>
<comment type="subcellular location">
    <subcellularLocation>
        <location evidence="1">Nucleus</location>
    </subcellularLocation>
</comment>
<feature type="region of interest" description="Disordered" evidence="3">
    <location>
        <begin position="322"/>
        <end position="371"/>
    </location>
</feature>
<evidence type="ECO:0000259" key="5">
    <source>
        <dbReference type="PROSITE" id="PS51294"/>
    </source>
</evidence>
<protein>
    <submittedName>
        <fullName evidence="6">Telomeric repeat-binding factor 2</fullName>
    </submittedName>
</protein>
<dbReference type="AlphaFoldDB" id="A0A834WF49"/>
<feature type="domain" description="Myb-like" evidence="4">
    <location>
        <begin position="361"/>
        <end position="418"/>
    </location>
</feature>
<gene>
    <name evidence="6" type="ORF">G2W53_028818</name>
</gene>
<dbReference type="InterPro" id="IPR009057">
    <property type="entry name" value="Homeodomain-like_sf"/>
</dbReference>
<evidence type="ECO:0000313" key="6">
    <source>
        <dbReference type="EMBL" id="KAF7814849.1"/>
    </source>
</evidence>
<reference evidence="6" key="1">
    <citation type="submission" date="2020-09" db="EMBL/GenBank/DDBJ databases">
        <title>Genome-Enabled Discovery of Anthraquinone Biosynthesis in Senna tora.</title>
        <authorList>
            <person name="Kang S.-H."/>
            <person name="Pandey R.P."/>
            <person name="Lee C.-M."/>
            <person name="Sim J.-S."/>
            <person name="Jeong J.-T."/>
            <person name="Choi B.-S."/>
            <person name="Jung M."/>
            <person name="Ginzburg D."/>
            <person name="Zhao K."/>
            <person name="Won S.Y."/>
            <person name="Oh T.-J."/>
            <person name="Yu Y."/>
            <person name="Kim N.-H."/>
            <person name="Lee O.R."/>
            <person name="Lee T.-H."/>
            <person name="Bashyal P."/>
            <person name="Kim T.-S."/>
            <person name="Lee W.-H."/>
            <person name="Kawkins C."/>
            <person name="Kim C.-K."/>
            <person name="Kim J.S."/>
            <person name="Ahn B.O."/>
            <person name="Rhee S.Y."/>
            <person name="Sohng J.K."/>
        </authorList>
    </citation>
    <scope>NUCLEOTIDE SEQUENCE</scope>
    <source>
        <tissue evidence="6">Leaf</tissue>
    </source>
</reference>
<keyword evidence="7" id="KW-1185">Reference proteome</keyword>
<dbReference type="OrthoDB" id="608866at2759"/>